<dbReference type="InterPro" id="IPR001387">
    <property type="entry name" value="Cro/C1-type_HTH"/>
</dbReference>
<dbReference type="RefSeq" id="WP_153974737.1">
    <property type="nucleotide sequence ID" value="NZ_CP039268.1"/>
</dbReference>
<dbReference type="AlphaFoldDB" id="A0A6I6DY72"/>
<dbReference type="InterPro" id="IPR010982">
    <property type="entry name" value="Lambda_DNA-bd_dom_sf"/>
</dbReference>
<dbReference type="GO" id="GO:0003677">
    <property type="term" value="F:DNA binding"/>
    <property type="evidence" value="ECO:0007669"/>
    <property type="project" value="InterPro"/>
</dbReference>
<feature type="domain" description="HTH cro/C1-type" evidence="1">
    <location>
        <begin position="16"/>
        <end position="73"/>
    </location>
</feature>
<name>A0A6I6DY72_THETI</name>
<dbReference type="Proteomes" id="UP000426424">
    <property type="component" value="Chromosome"/>
</dbReference>
<evidence type="ECO:0000259" key="1">
    <source>
        <dbReference type="PROSITE" id="PS50943"/>
    </source>
</evidence>
<dbReference type="CDD" id="cd00093">
    <property type="entry name" value="HTH_XRE"/>
    <property type="match status" value="1"/>
</dbReference>
<dbReference type="OrthoDB" id="5771010at2"/>
<dbReference type="EMBL" id="CP039268">
    <property type="protein sequence ID" value="QGU32541.1"/>
    <property type="molecule type" value="Genomic_DNA"/>
</dbReference>
<dbReference type="SUPFAM" id="SSF47413">
    <property type="entry name" value="lambda repressor-like DNA-binding domains"/>
    <property type="match status" value="1"/>
</dbReference>
<gene>
    <name evidence="2" type="ORF">E6P07_05800</name>
</gene>
<reference evidence="2 3" key="1">
    <citation type="submission" date="2019-12" db="EMBL/GenBank/DDBJ databases">
        <title>The complete genome of the thermophilic, anoxygenic phototrophic gammaproteobacterium Thermochromatium tepidum.</title>
        <authorList>
            <person name="Sattley W.M."/>
            <person name="Swingley W.D."/>
            <person name="Burchell B.M."/>
            <person name="Gurbani S.A."/>
            <person name="Kujawa C.M."/>
            <person name="Nuccio D.A."/>
            <person name="Schladweiler J."/>
            <person name="Shaffer K.N."/>
            <person name="Stokes L.M."/>
            <person name="Touchman J.W."/>
            <person name="Blankenship R.E."/>
            <person name="Madigan M.T."/>
        </authorList>
    </citation>
    <scope>NUCLEOTIDE SEQUENCE [LARGE SCALE GENOMIC DNA]</scope>
    <source>
        <strain evidence="2 3">ATCC 43061</strain>
    </source>
</reference>
<proteinExistence type="predicted"/>
<dbReference type="PROSITE" id="PS50943">
    <property type="entry name" value="HTH_CROC1"/>
    <property type="match status" value="1"/>
</dbReference>
<dbReference type="Pfam" id="PF13560">
    <property type="entry name" value="HTH_31"/>
    <property type="match status" value="1"/>
</dbReference>
<dbReference type="SMART" id="SM00530">
    <property type="entry name" value="HTH_XRE"/>
    <property type="match status" value="1"/>
</dbReference>
<evidence type="ECO:0000313" key="3">
    <source>
        <dbReference type="Proteomes" id="UP000426424"/>
    </source>
</evidence>
<dbReference type="KEGG" id="ttp:E6P07_05800"/>
<dbReference type="Gene3D" id="1.10.260.40">
    <property type="entry name" value="lambda repressor-like DNA-binding domains"/>
    <property type="match status" value="1"/>
</dbReference>
<evidence type="ECO:0000313" key="2">
    <source>
        <dbReference type="EMBL" id="QGU32541.1"/>
    </source>
</evidence>
<protein>
    <submittedName>
        <fullName evidence="2">Helix-turn-helix domain-containing protein</fullName>
    </submittedName>
</protein>
<sequence>MEAEFAQLSARIGQRLRTERMRRGWSLNDLSKRTQNQFSKSRISNYEQGIRRMGLEAACQLAEAFGDVSPAWLLMLDDFGPLSAEERRLVESFRAMDEAGRQRVLALIAPADAV</sequence>
<organism evidence="2 3">
    <name type="scientific">Thermochromatium tepidum ATCC 43061</name>
    <dbReference type="NCBI Taxonomy" id="316276"/>
    <lineage>
        <taxon>Bacteria</taxon>
        <taxon>Pseudomonadati</taxon>
        <taxon>Pseudomonadota</taxon>
        <taxon>Gammaproteobacteria</taxon>
        <taxon>Chromatiales</taxon>
        <taxon>Chromatiaceae</taxon>
        <taxon>Thermochromatium</taxon>
    </lineage>
</organism>
<keyword evidence="3" id="KW-1185">Reference proteome</keyword>
<accession>A0A6I6DY72</accession>